<feature type="non-terminal residue" evidence="2">
    <location>
        <position position="1"/>
    </location>
</feature>
<sequence>EDHRRPHRRDQGPRLLDLRPRLHRRRADRQRGVHPRRRGLPGDGPRPGAVHPRGGPARRRHAVREDAPGPTLRRRDGGGHGDGDDRHRDRALGPRRQGPRRPGLPPARRQVPRHGPPLLRQPRRQGLLAGVLRPAGAGGGRARLRRDQVRRRRDAGRVPQRPLELARLGGGDRLDGRAGRRRPGGGGADGRPGDRHARPLRHRERDRRGAGDGALPAPVAGGAGAARERGGDAGGEAGLAGAALRGREPLPAVGLPRSARAAGGRLHHAGHPEVRRAVGVPQDRQPGRDLLRPARPAQRLRSAGDDGFSPRLRLNPQLPGDGVALGRLPRLGRPDDPGPTGDPGRARGPDRQAGDRAGGQRRGRAHLRPPRHRLLRRASV</sequence>
<evidence type="ECO:0000256" key="1">
    <source>
        <dbReference type="SAM" id="MobiDB-lite"/>
    </source>
</evidence>
<proteinExistence type="predicted"/>
<feature type="compositionally biased region" description="Basic and acidic residues" evidence="1">
    <location>
        <begin position="63"/>
        <end position="92"/>
    </location>
</feature>
<feature type="compositionally biased region" description="Basic residues" evidence="1">
    <location>
        <begin position="142"/>
        <end position="154"/>
    </location>
</feature>
<dbReference type="GO" id="GO:0047929">
    <property type="term" value="F:gluconate dehydratase activity"/>
    <property type="evidence" value="ECO:0007669"/>
    <property type="project" value="UniProtKB-EC"/>
</dbReference>
<feature type="compositionally biased region" description="Basic residues" evidence="1">
    <location>
        <begin position="21"/>
        <end position="39"/>
    </location>
</feature>
<dbReference type="EC" id="4.2.1.39" evidence="2"/>
<feature type="non-terminal residue" evidence="2">
    <location>
        <position position="380"/>
    </location>
</feature>
<feature type="region of interest" description="Disordered" evidence="1">
    <location>
        <begin position="1"/>
        <end position="380"/>
    </location>
</feature>
<gene>
    <name evidence="2" type="ORF">AVDCRST_MAG49-3465</name>
</gene>
<dbReference type="EMBL" id="CADCWG010000236">
    <property type="protein sequence ID" value="CAA9569629.1"/>
    <property type="molecule type" value="Genomic_DNA"/>
</dbReference>
<evidence type="ECO:0000313" key="2">
    <source>
        <dbReference type="EMBL" id="CAA9569629.1"/>
    </source>
</evidence>
<accession>A0A6J4V5Y7</accession>
<feature type="compositionally biased region" description="Low complexity" evidence="1">
    <location>
        <begin position="116"/>
        <end position="135"/>
    </location>
</feature>
<organism evidence="2">
    <name type="scientific">uncultured Thermomicrobiales bacterium</name>
    <dbReference type="NCBI Taxonomy" id="1645740"/>
    <lineage>
        <taxon>Bacteria</taxon>
        <taxon>Pseudomonadati</taxon>
        <taxon>Thermomicrobiota</taxon>
        <taxon>Thermomicrobia</taxon>
        <taxon>Thermomicrobiales</taxon>
        <taxon>environmental samples</taxon>
    </lineage>
</organism>
<keyword evidence="2" id="KW-0456">Lyase</keyword>
<name>A0A6J4V5Y7_9BACT</name>
<dbReference type="AlphaFoldDB" id="A0A6J4V5Y7"/>
<feature type="compositionally biased region" description="Basic and acidic residues" evidence="1">
    <location>
        <begin position="1"/>
        <end position="20"/>
    </location>
</feature>
<reference evidence="2" key="1">
    <citation type="submission" date="2020-02" db="EMBL/GenBank/DDBJ databases">
        <authorList>
            <person name="Meier V. D."/>
        </authorList>
    </citation>
    <scope>NUCLEOTIDE SEQUENCE</scope>
    <source>
        <strain evidence="2">AVDCRST_MAG49</strain>
    </source>
</reference>
<protein>
    <submittedName>
        <fullName evidence="2">Gluconate dehydratase</fullName>
        <ecNumber evidence="2">4.2.1.39</ecNumber>
    </submittedName>
</protein>
<feature type="compositionally biased region" description="Low complexity" evidence="1">
    <location>
        <begin position="157"/>
        <end position="167"/>
    </location>
</feature>
<feature type="compositionally biased region" description="Basic residues" evidence="1">
    <location>
        <begin position="359"/>
        <end position="380"/>
    </location>
</feature>
<feature type="compositionally biased region" description="Basic and acidic residues" evidence="1">
    <location>
        <begin position="344"/>
        <end position="354"/>
    </location>
</feature>